<evidence type="ECO:0000256" key="9">
    <source>
        <dbReference type="ARBA" id="ARBA00093307"/>
    </source>
</evidence>
<evidence type="ECO:0000256" key="3">
    <source>
        <dbReference type="ARBA" id="ARBA00016738"/>
    </source>
</evidence>
<keyword evidence="7" id="KW-0175">Coiled coil</keyword>
<feature type="region of interest" description="Disordered" evidence="10">
    <location>
        <begin position="261"/>
        <end position="340"/>
    </location>
</feature>
<evidence type="ECO:0000256" key="2">
    <source>
        <dbReference type="ARBA" id="ARBA00004604"/>
    </source>
</evidence>
<keyword evidence="6" id="KW-0164">Citrullination</keyword>
<feature type="compositionally biased region" description="Basic and acidic residues" evidence="10">
    <location>
        <begin position="277"/>
        <end position="293"/>
    </location>
</feature>
<dbReference type="PANTHER" id="PTHR13557:SF1">
    <property type="entry name" value="COILED-COIL DOMAIN-CONTAINING PROTEIN 86"/>
    <property type="match status" value="1"/>
</dbReference>
<dbReference type="PANTHER" id="PTHR13557">
    <property type="entry name" value="COILED-COIL DOMAIN-CONTAINING PROTEIN 86"/>
    <property type="match status" value="1"/>
</dbReference>
<evidence type="ECO:0000256" key="5">
    <source>
        <dbReference type="ARBA" id="ARBA00022553"/>
    </source>
</evidence>
<dbReference type="Proteomes" id="UP000694411">
    <property type="component" value="Chromosome 6"/>
</dbReference>
<dbReference type="InterPro" id="IPR026570">
    <property type="entry name" value="CCDC86"/>
</dbReference>
<evidence type="ECO:0000256" key="4">
    <source>
        <dbReference type="ARBA" id="ARBA00022454"/>
    </source>
</evidence>
<proteinExistence type="predicted"/>
<feature type="compositionally biased region" description="Polar residues" evidence="10">
    <location>
        <begin position="56"/>
        <end position="71"/>
    </location>
</feature>
<dbReference type="Ensembl" id="ENSTGET00000025238.1">
    <property type="protein sequence ID" value="ENSTGEP00000021179.1"/>
    <property type="gene ID" value="ENSTGEG00000017064.1"/>
</dbReference>
<feature type="compositionally biased region" description="Polar residues" evidence="10">
    <location>
        <begin position="322"/>
        <end position="333"/>
    </location>
</feature>
<evidence type="ECO:0000313" key="11">
    <source>
        <dbReference type="Ensembl" id="ENSTGEP00000021179.1"/>
    </source>
</evidence>
<name>A0A8D2FK40_THEGE</name>
<keyword evidence="12" id="KW-1185">Reference proteome</keyword>
<keyword evidence="4" id="KW-0158">Chromosome</keyword>
<dbReference type="AlphaFoldDB" id="A0A8D2FK40"/>
<keyword evidence="5" id="KW-0597">Phosphoprotein</keyword>
<organism evidence="11 12">
    <name type="scientific">Theropithecus gelada</name>
    <name type="common">Gelada baboon</name>
    <dbReference type="NCBI Taxonomy" id="9565"/>
    <lineage>
        <taxon>Eukaryota</taxon>
        <taxon>Metazoa</taxon>
        <taxon>Chordata</taxon>
        <taxon>Craniata</taxon>
        <taxon>Vertebrata</taxon>
        <taxon>Euteleostomi</taxon>
        <taxon>Mammalia</taxon>
        <taxon>Eutheria</taxon>
        <taxon>Euarchontoglires</taxon>
        <taxon>Primates</taxon>
        <taxon>Haplorrhini</taxon>
        <taxon>Catarrhini</taxon>
        <taxon>Cercopithecidae</taxon>
        <taxon>Cercopithecinae</taxon>
        <taxon>Theropithecus</taxon>
    </lineage>
</organism>
<dbReference type="GO" id="GO:0005730">
    <property type="term" value="C:nucleolus"/>
    <property type="evidence" value="ECO:0007669"/>
    <property type="project" value="UniProtKB-SubCell"/>
</dbReference>
<reference evidence="11" key="3">
    <citation type="submission" date="2025-09" db="UniProtKB">
        <authorList>
            <consortium name="Ensembl"/>
        </authorList>
    </citation>
    <scope>IDENTIFICATION</scope>
</reference>
<dbReference type="GO" id="GO:0005694">
    <property type="term" value="C:chromosome"/>
    <property type="evidence" value="ECO:0007669"/>
    <property type="project" value="UniProtKB-SubCell"/>
</dbReference>
<comment type="subcellular location">
    <subcellularLocation>
        <location evidence="1">Chromosome</location>
    </subcellularLocation>
    <subcellularLocation>
        <location evidence="2">Nucleus</location>
        <location evidence="2">Nucleolus</location>
    </subcellularLocation>
</comment>
<keyword evidence="8" id="KW-0539">Nucleus</keyword>
<feature type="compositionally biased region" description="Polar residues" evidence="10">
    <location>
        <begin position="296"/>
        <end position="313"/>
    </location>
</feature>
<reference evidence="11" key="2">
    <citation type="submission" date="2025-08" db="UniProtKB">
        <authorList>
            <consortium name="Ensembl"/>
        </authorList>
    </citation>
    <scope>IDENTIFICATION</scope>
</reference>
<reference evidence="11" key="1">
    <citation type="submission" date="2018-05" db="EMBL/GenBank/DDBJ databases">
        <title>Whole genome of Theropithecus gelada.</title>
        <authorList>
            <person name="Chiou K.L."/>
            <person name="Snyder-Mackler N."/>
        </authorList>
    </citation>
    <scope>NUCLEOTIDE SEQUENCE [LARGE SCALE GENOMIC DNA]</scope>
</reference>
<evidence type="ECO:0000256" key="7">
    <source>
        <dbReference type="ARBA" id="ARBA00023054"/>
    </source>
</evidence>
<accession>A0A8D2FK40</accession>
<evidence type="ECO:0000256" key="6">
    <source>
        <dbReference type="ARBA" id="ARBA00022934"/>
    </source>
</evidence>
<feature type="region of interest" description="Disordered" evidence="10">
    <location>
        <begin position="33"/>
        <end position="232"/>
    </location>
</feature>
<evidence type="ECO:0000256" key="8">
    <source>
        <dbReference type="ARBA" id="ARBA00023242"/>
    </source>
</evidence>
<evidence type="ECO:0000313" key="12">
    <source>
        <dbReference type="Proteomes" id="UP000694411"/>
    </source>
</evidence>
<feature type="compositionally biased region" description="Basic and acidic residues" evidence="10">
    <location>
        <begin position="261"/>
        <end position="270"/>
    </location>
</feature>
<evidence type="ECO:0000256" key="1">
    <source>
        <dbReference type="ARBA" id="ARBA00004286"/>
    </source>
</evidence>
<comment type="function">
    <text evidence="9">Required for proper chromosome segregation during mitosis and error-free mitotic progression.</text>
</comment>
<sequence>AGLGDRRTLRLVTFSPQSLTSVSWARLALVEFESNPEETRKPGSPPRVQQAGLGSPQRQPETSPESPSLQQGAKPRVPPASARSTPGVTPKAAESSPEPPQCQPKPSEEAPQCSQDQGELASEWAQSPEELPRGCGWHQQLYPGPGSPGPYPSRYVPSSEPPRPVQELTPKAPGSLPGSARAKQAASGWGEVTGGHGAEKGKDASAQAPVSKKLEEEEEEFPVIQKGRPKLGWVWKDHSKKKLSQMVQDRPLHTSWQWKMKEQQERKLAKDAAPNLEEEKEKHCQEKKQRRAEIVQVTQNPTKLKLAKTQQLRSTEKRDTLTLLQKQPSQQPATKVLPCR</sequence>
<protein>
    <recommendedName>
        <fullName evidence="3">Coiled-coil domain-containing protein 86</fullName>
    </recommendedName>
</protein>
<evidence type="ECO:0000256" key="10">
    <source>
        <dbReference type="SAM" id="MobiDB-lite"/>
    </source>
</evidence>